<protein>
    <submittedName>
        <fullName evidence="1">Uncharacterized protein</fullName>
    </submittedName>
</protein>
<comment type="caution">
    <text evidence="1">The sequence shown here is derived from an EMBL/GenBank/DDBJ whole genome shotgun (WGS) entry which is preliminary data.</text>
</comment>
<dbReference type="Proteomes" id="UP000815260">
    <property type="component" value="Chromosome 3B"/>
</dbReference>
<feature type="non-terminal residue" evidence="1">
    <location>
        <position position="14"/>
    </location>
</feature>
<dbReference type="EMBL" id="CM022218">
    <property type="protein sequence ID" value="KAF7027066.1"/>
    <property type="molecule type" value="Genomic_DNA"/>
</dbReference>
<proteinExistence type="predicted"/>
<name>A0A9R1FDW2_WHEAT</name>
<reference evidence="1" key="1">
    <citation type="journal article" date="2017" name="Gigascience">
        <title>The first near-complete assembly of the hexaploid bread wheat genome, Triticum aestivum.</title>
        <authorList>
            <person name="Zimin A.V."/>
            <person name="Puiu D."/>
            <person name="Hall R."/>
            <person name="Kingan S."/>
            <person name="Clavijo B.J."/>
            <person name="Salzberg S.L."/>
        </authorList>
    </citation>
    <scope>NUCLEOTIDE SEQUENCE</scope>
    <source>
        <tissue evidence="1">Leaf</tissue>
    </source>
</reference>
<organism evidence="1">
    <name type="scientific">Triticum aestivum</name>
    <name type="common">Wheat</name>
    <dbReference type="NCBI Taxonomy" id="4565"/>
    <lineage>
        <taxon>Eukaryota</taxon>
        <taxon>Viridiplantae</taxon>
        <taxon>Streptophyta</taxon>
        <taxon>Embryophyta</taxon>
        <taxon>Tracheophyta</taxon>
        <taxon>Spermatophyta</taxon>
        <taxon>Magnoliopsida</taxon>
        <taxon>Liliopsida</taxon>
        <taxon>Poales</taxon>
        <taxon>Poaceae</taxon>
        <taxon>BOP clade</taxon>
        <taxon>Pooideae</taxon>
        <taxon>Triticodae</taxon>
        <taxon>Triticeae</taxon>
        <taxon>Triticinae</taxon>
        <taxon>Triticum</taxon>
    </lineage>
</organism>
<accession>A0A9R1FDW2</accession>
<sequence>ELTGDFWEELLSEG</sequence>
<feature type="non-terminal residue" evidence="1">
    <location>
        <position position="1"/>
    </location>
</feature>
<evidence type="ECO:0000313" key="1">
    <source>
        <dbReference type="EMBL" id="KAF7027066.1"/>
    </source>
</evidence>
<gene>
    <name evidence="1" type="ORF">CFC21_039138</name>
</gene>
<reference evidence="1" key="2">
    <citation type="submission" date="2020-03" db="EMBL/GenBank/DDBJ databases">
        <title>The second near-complete assembly of the hexaploid bread wheat (Triticum aestivum) genome.</title>
        <authorList>
            <person name="Zimin A.V."/>
            <person name="Puiu D."/>
            <person name="Shumante A."/>
            <person name="Alonge M."/>
            <person name="Salzberg S.L."/>
        </authorList>
    </citation>
    <scope>NUCLEOTIDE SEQUENCE</scope>
    <source>
        <tissue evidence="1">Leaf</tissue>
    </source>
</reference>